<evidence type="ECO:0000256" key="3">
    <source>
        <dbReference type="ARBA" id="ARBA00023274"/>
    </source>
</evidence>
<dbReference type="InterPro" id="IPR000911">
    <property type="entry name" value="Ribosomal_uL11"/>
</dbReference>
<dbReference type="Proteomes" id="UP000192501">
    <property type="component" value="Unassembled WGS sequence"/>
</dbReference>
<dbReference type="InterPro" id="IPR020783">
    <property type="entry name" value="Ribosomal_uL11_C"/>
</dbReference>
<reference evidence="5 6" key="1">
    <citation type="journal article" date="2017" name="Environ. Microbiol.">
        <title>Decay of the glycolytic pathway and adaptation to intranuclear parasitism within Enterocytozoonidae microsporidia.</title>
        <authorList>
            <person name="Wiredu Boakye D."/>
            <person name="Jaroenlak P."/>
            <person name="Prachumwat A."/>
            <person name="Williams T.A."/>
            <person name="Bateman K.S."/>
            <person name="Itsathitphaisarn O."/>
            <person name="Sritunyalucksana K."/>
            <person name="Paszkiewicz K.H."/>
            <person name="Moore K.A."/>
            <person name="Stentiford G.D."/>
            <person name="Williams B.A."/>
        </authorList>
    </citation>
    <scope>NUCLEOTIDE SEQUENCE [LARGE SCALE GENOMIC DNA]</scope>
    <source>
        <strain evidence="6">canceri</strain>
    </source>
</reference>
<dbReference type="InterPro" id="IPR036796">
    <property type="entry name" value="Ribosomal_uL11_N_sf"/>
</dbReference>
<keyword evidence="3" id="KW-0687">Ribonucleoprotein</keyword>
<dbReference type="Pfam" id="PF00298">
    <property type="entry name" value="Ribosomal_L11"/>
    <property type="match status" value="1"/>
</dbReference>
<evidence type="ECO:0000259" key="4">
    <source>
        <dbReference type="Pfam" id="PF00298"/>
    </source>
</evidence>
<dbReference type="PANTHER" id="PTHR11661">
    <property type="entry name" value="60S RIBOSOMAL PROTEIN L12"/>
    <property type="match status" value="1"/>
</dbReference>
<dbReference type="Gene3D" id="3.30.1550.10">
    <property type="entry name" value="Ribosomal protein L11/L12, N-terminal domain"/>
    <property type="match status" value="1"/>
</dbReference>
<dbReference type="SUPFAM" id="SSF46906">
    <property type="entry name" value="Ribosomal protein L11, C-terminal domain"/>
    <property type="match status" value="1"/>
</dbReference>
<evidence type="ECO:0000256" key="1">
    <source>
        <dbReference type="ARBA" id="ARBA00010537"/>
    </source>
</evidence>
<dbReference type="GO" id="GO:0006412">
    <property type="term" value="P:translation"/>
    <property type="evidence" value="ECO:0007669"/>
    <property type="project" value="InterPro"/>
</dbReference>
<feature type="domain" description="Large ribosomal subunit protein uL11 C-terminal" evidence="4">
    <location>
        <begin position="73"/>
        <end position="147"/>
    </location>
</feature>
<sequence>MTFIEKNPAAIYFYAKVIGGEVPGPAFSQKCGSYKLNGKQVGATVKEKTSMYKNQKITVLIEVIVRAVTVYVVPSVSQMIIRELNENRPARKKGGDKVLRHHNYSLSLDKLFAIVEETIESKKSRSLTKRGVLCEVLGSALSVGCTIEEKSPKEVTRALKESGESFAKLFGKSVNDIPAYVM</sequence>
<keyword evidence="2" id="KW-0689">Ribosomal protein</keyword>
<dbReference type="Gene3D" id="1.10.10.250">
    <property type="entry name" value="Ribosomal protein L11, C-terminal domain"/>
    <property type="match status" value="1"/>
</dbReference>
<protein>
    <submittedName>
        <fullName evidence="5">RL12</fullName>
    </submittedName>
</protein>
<evidence type="ECO:0000313" key="5">
    <source>
        <dbReference type="EMBL" id="ORD99668.1"/>
    </source>
</evidence>
<dbReference type="SMART" id="SM00649">
    <property type="entry name" value="RL11"/>
    <property type="match status" value="1"/>
</dbReference>
<proteinExistence type="inferred from homology"/>
<dbReference type="GO" id="GO:0003735">
    <property type="term" value="F:structural constituent of ribosome"/>
    <property type="evidence" value="ECO:0007669"/>
    <property type="project" value="InterPro"/>
</dbReference>
<dbReference type="InterPro" id="IPR036769">
    <property type="entry name" value="Ribosomal_uL11_C_sf"/>
</dbReference>
<dbReference type="GO" id="GO:0070180">
    <property type="term" value="F:large ribosomal subunit rRNA binding"/>
    <property type="evidence" value="ECO:0007669"/>
    <property type="project" value="TreeGrafter"/>
</dbReference>
<dbReference type="VEuPathDB" id="MicrosporidiaDB:HERIO_812"/>
<organism evidence="5 6">
    <name type="scientific">Hepatospora eriocheir</name>
    <dbReference type="NCBI Taxonomy" id="1081669"/>
    <lineage>
        <taxon>Eukaryota</taxon>
        <taxon>Fungi</taxon>
        <taxon>Fungi incertae sedis</taxon>
        <taxon>Microsporidia</taxon>
        <taxon>Hepatosporidae</taxon>
        <taxon>Hepatospora</taxon>
    </lineage>
</organism>
<dbReference type="EMBL" id="LTAI01000135">
    <property type="protein sequence ID" value="ORD99668.1"/>
    <property type="molecule type" value="Genomic_DNA"/>
</dbReference>
<gene>
    <name evidence="5" type="primary">RL12</name>
    <name evidence="5" type="ORF">A0H76_415</name>
</gene>
<name>A0A1X0QIR8_9MICR</name>
<dbReference type="SUPFAM" id="SSF54747">
    <property type="entry name" value="Ribosomal L11/L12e N-terminal domain"/>
    <property type="match status" value="1"/>
</dbReference>
<evidence type="ECO:0000313" key="6">
    <source>
        <dbReference type="Proteomes" id="UP000192501"/>
    </source>
</evidence>
<dbReference type="GO" id="GO:0022625">
    <property type="term" value="C:cytosolic large ribosomal subunit"/>
    <property type="evidence" value="ECO:0007669"/>
    <property type="project" value="TreeGrafter"/>
</dbReference>
<evidence type="ECO:0000256" key="2">
    <source>
        <dbReference type="ARBA" id="ARBA00022980"/>
    </source>
</evidence>
<dbReference type="PANTHER" id="PTHR11661:SF2">
    <property type="entry name" value="LARGE RIBOSOMAL SUBUNIT PROTEIN UL11"/>
    <property type="match status" value="1"/>
</dbReference>
<dbReference type="AlphaFoldDB" id="A0A1X0QIR8"/>
<comment type="similarity">
    <text evidence="1">Belongs to the universal ribosomal protein uL11 family.</text>
</comment>
<dbReference type="VEuPathDB" id="MicrosporidiaDB:A0H76_415"/>
<accession>A0A1X0QIR8</accession>
<comment type="caution">
    <text evidence="5">The sequence shown here is derived from an EMBL/GenBank/DDBJ whole genome shotgun (WGS) entry which is preliminary data.</text>
</comment>